<feature type="chain" id="PRO_5031071673" description="DUF2846 domain-containing protein" evidence="1">
    <location>
        <begin position="28"/>
        <end position="190"/>
    </location>
</feature>
<protein>
    <recommendedName>
        <fullName evidence="4">DUF2846 domain-containing protein</fullName>
    </recommendedName>
</protein>
<dbReference type="Proteomes" id="UP000566813">
    <property type="component" value="Unassembled WGS sequence"/>
</dbReference>
<name>A0A7X1KKY7_9SPHN</name>
<keyword evidence="1" id="KW-0732">Signal</keyword>
<evidence type="ECO:0000313" key="2">
    <source>
        <dbReference type="EMBL" id="MBC2664977.1"/>
    </source>
</evidence>
<sequence>MATNRNRLARAVLAASLALGAAAPAFAADKAPVVIPPPPAGKGQIVFYRTGTIMGAAMGCAVNEKGQKISSLGSGRYFILVTEPGRHEYMVKSEAKDFLALEVEPDETQYALCKIKMGIMAGRPDLAPSTEEAFKASHTDRLVDADDMGPGPGALRPDEVKAALAAQPAAPAAVVPAAAEPAAPAPATAQ</sequence>
<organism evidence="2 3">
    <name type="scientific">Novosphingobium flavum</name>
    <dbReference type="NCBI Taxonomy" id="1778672"/>
    <lineage>
        <taxon>Bacteria</taxon>
        <taxon>Pseudomonadati</taxon>
        <taxon>Pseudomonadota</taxon>
        <taxon>Alphaproteobacteria</taxon>
        <taxon>Sphingomonadales</taxon>
        <taxon>Sphingomonadaceae</taxon>
        <taxon>Novosphingobium</taxon>
    </lineage>
</organism>
<dbReference type="AlphaFoldDB" id="A0A7X1KKY7"/>
<evidence type="ECO:0000256" key="1">
    <source>
        <dbReference type="SAM" id="SignalP"/>
    </source>
</evidence>
<evidence type="ECO:0000313" key="3">
    <source>
        <dbReference type="Proteomes" id="UP000566813"/>
    </source>
</evidence>
<reference evidence="2 3" key="1">
    <citation type="submission" date="2020-08" db="EMBL/GenBank/DDBJ databases">
        <title>The genome sequence of type strain Novosphingobium flavum NBRC 111647.</title>
        <authorList>
            <person name="Liu Y."/>
        </authorList>
    </citation>
    <scope>NUCLEOTIDE SEQUENCE [LARGE SCALE GENOMIC DNA]</scope>
    <source>
        <strain evidence="2 3">NBRC 111647</strain>
    </source>
</reference>
<dbReference type="EMBL" id="JACLAW010000003">
    <property type="protein sequence ID" value="MBC2664977.1"/>
    <property type="molecule type" value="Genomic_DNA"/>
</dbReference>
<gene>
    <name evidence="2" type="ORF">H7F51_05575</name>
</gene>
<keyword evidence="3" id="KW-1185">Reference proteome</keyword>
<dbReference type="RefSeq" id="WP_185663221.1">
    <property type="nucleotide sequence ID" value="NZ_JACLAW010000003.1"/>
</dbReference>
<accession>A0A7X1KKY7</accession>
<evidence type="ECO:0008006" key="4">
    <source>
        <dbReference type="Google" id="ProtNLM"/>
    </source>
</evidence>
<comment type="caution">
    <text evidence="2">The sequence shown here is derived from an EMBL/GenBank/DDBJ whole genome shotgun (WGS) entry which is preliminary data.</text>
</comment>
<proteinExistence type="predicted"/>
<feature type="signal peptide" evidence="1">
    <location>
        <begin position="1"/>
        <end position="27"/>
    </location>
</feature>